<protein>
    <recommendedName>
        <fullName evidence="3">Transcription factor domain-containing protein</fullName>
    </recommendedName>
</protein>
<evidence type="ECO:0008006" key="3">
    <source>
        <dbReference type="Google" id="ProtNLM"/>
    </source>
</evidence>
<gene>
    <name evidence="1" type="ORF">CLO192961_LOCUS98206</name>
</gene>
<reference evidence="1 2" key="1">
    <citation type="submission" date="2019-06" db="EMBL/GenBank/DDBJ databases">
        <authorList>
            <person name="Broberg M."/>
        </authorList>
    </citation>
    <scope>NUCLEOTIDE SEQUENCE [LARGE SCALE GENOMIC DNA]</scope>
</reference>
<name>A0ABY6TWA8_BIOOC</name>
<evidence type="ECO:0000313" key="1">
    <source>
        <dbReference type="EMBL" id="VUC22948.1"/>
    </source>
</evidence>
<proteinExistence type="predicted"/>
<evidence type="ECO:0000313" key="2">
    <source>
        <dbReference type="Proteomes" id="UP000766486"/>
    </source>
</evidence>
<organism evidence="1 2">
    <name type="scientific">Bionectria ochroleuca</name>
    <name type="common">Gliocladium roseum</name>
    <dbReference type="NCBI Taxonomy" id="29856"/>
    <lineage>
        <taxon>Eukaryota</taxon>
        <taxon>Fungi</taxon>
        <taxon>Dikarya</taxon>
        <taxon>Ascomycota</taxon>
        <taxon>Pezizomycotina</taxon>
        <taxon>Sordariomycetes</taxon>
        <taxon>Hypocreomycetidae</taxon>
        <taxon>Hypocreales</taxon>
        <taxon>Bionectriaceae</taxon>
        <taxon>Clonostachys</taxon>
    </lineage>
</organism>
<sequence length="287" mass="31881">MADLDISIEPLTPQQSGSTAFSIWLRISNILNNVINLYRPKKDGRSIVTGPEVLEFEQIVDELNGWDLSPTTLAHQPRPTQAGNMSSTAGLRQQLSAIQITRYLEDKDRLYAAHPIPVVVYAASLALSVSYQQLRYSKLIGSQEQAHRDFKIGVNILQTLREKWSAAEAMAALAQKISTELEKYPNLALLRADRRAQRGTENGITAERSAGEPTEHIELDDVAGALPEGGGQECNPPSSPWKDHSFEMFGQVDNVSWMYMMADELIGSDKPELLDFESEFLGSIDYS</sequence>
<keyword evidence="2" id="KW-1185">Reference proteome</keyword>
<accession>A0ABY6TWA8</accession>
<comment type="caution">
    <text evidence="1">The sequence shown here is derived from an EMBL/GenBank/DDBJ whole genome shotgun (WGS) entry which is preliminary data.</text>
</comment>
<dbReference type="EMBL" id="CABFNS010000698">
    <property type="protein sequence ID" value="VUC22948.1"/>
    <property type="molecule type" value="Genomic_DNA"/>
</dbReference>
<dbReference type="Proteomes" id="UP000766486">
    <property type="component" value="Unassembled WGS sequence"/>
</dbReference>